<sequence>MPPYTELITILENKKFFTLSQLLDWVFYWDQNVTPSSDELHVKQVRELLTFYCTQVCPFNMEYKGETVESALTIWTLINNLPLTESTIQSQPQHSTKESMLSPPFTQPVKASKKQSSKKQAKQASPLTSPSEQQPYAQ</sequence>
<organism evidence="2 3">
    <name type="scientific">Ajellomyces capsulatus (strain H143)</name>
    <name type="common">Darling's disease fungus</name>
    <name type="synonym">Histoplasma capsulatum</name>
    <dbReference type="NCBI Taxonomy" id="544712"/>
    <lineage>
        <taxon>Eukaryota</taxon>
        <taxon>Fungi</taxon>
        <taxon>Dikarya</taxon>
        <taxon>Ascomycota</taxon>
        <taxon>Pezizomycotina</taxon>
        <taxon>Eurotiomycetes</taxon>
        <taxon>Eurotiomycetidae</taxon>
        <taxon>Onygenales</taxon>
        <taxon>Ajellomycetaceae</taxon>
        <taxon>Histoplasma</taxon>
    </lineage>
</organism>
<accession>C6HT97</accession>
<dbReference type="HOGENOM" id="CLU_1854662_0_0_1"/>
<evidence type="ECO:0000256" key="1">
    <source>
        <dbReference type="SAM" id="MobiDB-lite"/>
    </source>
</evidence>
<evidence type="ECO:0000313" key="2">
    <source>
        <dbReference type="EMBL" id="EER36544.1"/>
    </source>
</evidence>
<name>C6HT97_AJECH</name>
<feature type="compositionally biased region" description="Basic residues" evidence="1">
    <location>
        <begin position="111"/>
        <end position="121"/>
    </location>
</feature>
<proteinExistence type="predicted"/>
<evidence type="ECO:0000313" key="3">
    <source>
        <dbReference type="Proteomes" id="UP000002624"/>
    </source>
</evidence>
<reference evidence="3" key="1">
    <citation type="submission" date="2009-05" db="EMBL/GenBank/DDBJ databases">
        <title>The genome sequence of Ajellomyces capsulatus strain H143.</title>
        <authorList>
            <person name="Champion M."/>
            <person name="Cuomo C.A."/>
            <person name="Ma L.-J."/>
            <person name="Henn M.R."/>
            <person name="Sil A."/>
            <person name="Goldman B."/>
            <person name="Young S.K."/>
            <person name="Kodira C.D."/>
            <person name="Zeng Q."/>
            <person name="Koehrsen M."/>
            <person name="Alvarado L."/>
            <person name="Berlin A.M."/>
            <person name="Borenstein D."/>
            <person name="Chen Z."/>
            <person name="Engels R."/>
            <person name="Freedman E."/>
            <person name="Gellesch M."/>
            <person name="Goldberg J."/>
            <person name="Griggs A."/>
            <person name="Gujja S."/>
            <person name="Heiman D.I."/>
            <person name="Hepburn T.A."/>
            <person name="Howarth C."/>
            <person name="Jen D."/>
            <person name="Larson L."/>
            <person name="Lewis B."/>
            <person name="Mehta T."/>
            <person name="Park D."/>
            <person name="Pearson M."/>
            <person name="Roberts A."/>
            <person name="Saif S."/>
            <person name="Shea T.D."/>
            <person name="Shenoy N."/>
            <person name="Sisk P."/>
            <person name="Stolte C."/>
            <person name="Sykes S."/>
            <person name="Walk T."/>
            <person name="White J."/>
            <person name="Yandava C."/>
            <person name="Klein B."/>
            <person name="McEwen J.G."/>
            <person name="Puccia R."/>
            <person name="Goldman G.H."/>
            <person name="Felipe M.S."/>
            <person name="Nino-Vega G."/>
            <person name="San-Blas G."/>
            <person name="Taylor J.W."/>
            <person name="Mendoza L."/>
            <person name="Galagan J.E."/>
            <person name="Nusbaum C."/>
            <person name="Birren B.W."/>
        </authorList>
    </citation>
    <scope>NUCLEOTIDE SEQUENCE [LARGE SCALE GENOMIC DNA]</scope>
    <source>
        <strain evidence="3">H143</strain>
    </source>
</reference>
<feature type="region of interest" description="Disordered" evidence="1">
    <location>
        <begin position="88"/>
        <end position="138"/>
    </location>
</feature>
<dbReference type="AlphaFoldDB" id="C6HT97"/>
<dbReference type="VEuPathDB" id="FungiDB:HCDG_09428"/>
<dbReference type="EMBL" id="GG692440">
    <property type="protein sequence ID" value="EER36544.1"/>
    <property type="molecule type" value="Genomic_DNA"/>
</dbReference>
<gene>
    <name evidence="2" type="ORF">HCDG_09428</name>
</gene>
<dbReference type="Proteomes" id="UP000002624">
    <property type="component" value="Unassembled WGS sequence"/>
</dbReference>
<feature type="compositionally biased region" description="Polar residues" evidence="1">
    <location>
        <begin position="126"/>
        <end position="138"/>
    </location>
</feature>
<protein>
    <submittedName>
        <fullName evidence="2">Uncharacterized protein</fullName>
    </submittedName>
</protein>